<keyword evidence="2" id="KW-0472">Membrane</keyword>
<feature type="region of interest" description="Disordered" evidence="1">
    <location>
        <begin position="53"/>
        <end position="119"/>
    </location>
</feature>
<feature type="transmembrane region" description="Helical" evidence="2">
    <location>
        <begin position="192"/>
        <end position="213"/>
    </location>
</feature>
<keyword evidence="2" id="KW-1133">Transmembrane helix</keyword>
<feature type="transmembrane region" description="Helical" evidence="2">
    <location>
        <begin position="219"/>
        <end position="235"/>
    </location>
</feature>
<evidence type="ECO:0000256" key="2">
    <source>
        <dbReference type="SAM" id="Phobius"/>
    </source>
</evidence>
<feature type="transmembrane region" description="Helical" evidence="2">
    <location>
        <begin position="434"/>
        <end position="456"/>
    </location>
</feature>
<dbReference type="PIRSF" id="PIRSF035905">
    <property type="entry name" value="UCP035905_mp"/>
    <property type="match status" value="1"/>
</dbReference>
<feature type="transmembrane region" description="Helical" evidence="2">
    <location>
        <begin position="858"/>
        <end position="877"/>
    </location>
</feature>
<dbReference type="AlphaFoldDB" id="A0A1Q2M2R6"/>
<feature type="transmembrane region" description="Helical" evidence="2">
    <location>
        <begin position="636"/>
        <end position="654"/>
    </location>
</feature>
<feature type="transmembrane region" description="Helical" evidence="2">
    <location>
        <begin position="548"/>
        <end position="566"/>
    </location>
</feature>
<feature type="transmembrane region" description="Helical" evidence="2">
    <location>
        <begin position="771"/>
        <end position="791"/>
    </location>
</feature>
<feature type="transmembrane region" description="Helical" evidence="2">
    <location>
        <begin position="6"/>
        <end position="27"/>
    </location>
</feature>
<gene>
    <name evidence="3" type="ORF">Mag101_04690</name>
</gene>
<dbReference type="PANTHER" id="PTHR38434">
    <property type="entry name" value="BLL2549 PROTEIN"/>
    <property type="match status" value="1"/>
</dbReference>
<feature type="transmembrane region" description="Helical" evidence="2">
    <location>
        <begin position="833"/>
        <end position="852"/>
    </location>
</feature>
<keyword evidence="2" id="KW-0812">Transmembrane</keyword>
<feature type="transmembrane region" description="Helical" evidence="2">
    <location>
        <begin position="496"/>
        <end position="514"/>
    </location>
</feature>
<evidence type="ECO:0000313" key="4">
    <source>
        <dbReference type="Proteomes" id="UP000188219"/>
    </source>
</evidence>
<accession>A0A1Q2M2R6</accession>
<protein>
    <recommendedName>
        <fullName evidence="5">DUF2339 domain-containing protein</fullName>
    </recommendedName>
</protein>
<dbReference type="KEGG" id="maga:Mag101_04690"/>
<evidence type="ECO:0000256" key="1">
    <source>
        <dbReference type="SAM" id="MobiDB-lite"/>
    </source>
</evidence>
<feature type="transmembrane region" description="Helical" evidence="2">
    <location>
        <begin position="468"/>
        <end position="490"/>
    </location>
</feature>
<evidence type="ECO:0008006" key="5">
    <source>
        <dbReference type="Google" id="ProtNLM"/>
    </source>
</evidence>
<dbReference type="eggNOG" id="COG5373">
    <property type="taxonomic scope" value="Bacteria"/>
</dbReference>
<feature type="transmembrane region" description="Helical" evidence="2">
    <location>
        <begin position="606"/>
        <end position="624"/>
    </location>
</feature>
<feature type="transmembrane region" description="Helical" evidence="2">
    <location>
        <begin position="163"/>
        <end position="180"/>
    </location>
</feature>
<feature type="transmembrane region" description="Helical" evidence="2">
    <location>
        <begin position="242"/>
        <end position="259"/>
    </location>
</feature>
<name>A0A1Q2M2R6_9GAMM</name>
<feature type="transmembrane region" description="Helical" evidence="2">
    <location>
        <begin position="710"/>
        <end position="733"/>
    </location>
</feature>
<dbReference type="OrthoDB" id="5422830at2"/>
<dbReference type="Pfam" id="PF10101">
    <property type="entry name" value="DUF2339"/>
    <property type="match status" value="1"/>
</dbReference>
<dbReference type="Proteomes" id="UP000188219">
    <property type="component" value="Chromosome"/>
</dbReference>
<dbReference type="STRING" id="260552.Mag101_04690"/>
<proteinExistence type="predicted"/>
<reference evidence="3" key="1">
    <citation type="submission" date="2017-02" db="EMBL/GenBank/DDBJ databases">
        <title>Genome of Microbulbifer agarilyticus GP101.</title>
        <authorList>
            <person name="Jung J."/>
            <person name="Bae S.S."/>
            <person name="Baek K."/>
        </authorList>
    </citation>
    <scope>NUCLEOTIDE SEQUENCE [LARGE SCALE GENOMIC DNA]</scope>
    <source>
        <strain evidence="3">GP101</strain>
    </source>
</reference>
<dbReference type="InterPro" id="IPR014600">
    <property type="entry name" value="UCP035905_mem"/>
</dbReference>
<feature type="transmembrane region" description="Helical" evidence="2">
    <location>
        <begin position="806"/>
        <end position="826"/>
    </location>
</feature>
<evidence type="ECO:0000313" key="3">
    <source>
        <dbReference type="EMBL" id="AQQ67014.1"/>
    </source>
</evidence>
<dbReference type="InterPro" id="IPR019286">
    <property type="entry name" value="DUF2339_TM"/>
</dbReference>
<sequence>MENFVLLGVLLVITIIVGAFMGIFAFAEVKQLRREVRSLTARLDERLDEVSELGEATGQNRSTAGDNEVFSTAAQSPAESDTLELDLDLEQPTPATPQKPRSQRWARQPEKRSPAGPSAGGRFFANLQKNWMVWLGGACVALSGVFLARYGIEQGMLGPKVRVVMGLVTALALYIAAEVLRRKTGGTHPTFAALAGGGAITAFAAVLSAVHLYHFIEPGVAFGALALVALVTMWLARLHGPVLAAIGMLGAYSVPILVSSDSGNVLGAMVYALIISASVLLLLRHVYRSWLWLGLLAGALLWWLISLAGHQADGWRGPYLAIVAYLILAVIPRDWLLRLRIPDASQQGALVLPSLLLLVAAQCISILREGFLSSAIWSWSPLAIVTLLAARQTPRLAPVPWVLFLGQVAVWFANQVGGEPLRLSPMAPELHSPFLTYLLVNTLLFSGFAVYNYFAVDGGANKERAVTAAWWASLAVMVPLLSLLLGYSLAGDFLPRYLWCLYAAIFGAIFMFLGSRGVGKHWSRGMVVWLFIAAHFAYSLAVCLWLKQASLTLALALQAISLAWVIRRFDMPALGWLLKAVLLVVVVRLTLNPWLLSYENVAHWSLWTYGGATLCAWIAARLLSSSQPADSVQAGLARWAEAGALHLLVLTLWAECRYWLYSGNALAAEFSFTEAVIDMWLFTCLGLVYYRKSLLSGHFGRWYDGYGRVLMLAGLACYVGILLATALSAPWVWRGIGERPLLNMLIPAFAGPVLLAVLASRYYLPSVRRFAGLLAALAAFVWVSLEVRHLWQGSIRLDVSASTGELYTYSAVWLALAVTAILVASWRGWRSCYQGGMALLALVIVKLFLVDMSGLEGLLRVASFMGMGLALLGIAYLHQKLGVKPEDSA</sequence>
<feature type="compositionally biased region" description="Polar residues" evidence="1">
    <location>
        <begin position="57"/>
        <end position="79"/>
    </location>
</feature>
<feature type="transmembrane region" description="Helical" evidence="2">
    <location>
        <begin position="318"/>
        <end position="336"/>
    </location>
</feature>
<feature type="transmembrane region" description="Helical" evidence="2">
    <location>
        <begin position="290"/>
        <end position="312"/>
    </location>
</feature>
<feature type="transmembrane region" description="Helical" evidence="2">
    <location>
        <begin position="265"/>
        <end position="283"/>
    </location>
</feature>
<dbReference type="RefSeq" id="WP_077401480.1">
    <property type="nucleotide sequence ID" value="NZ_CP019650.1"/>
</dbReference>
<feature type="transmembrane region" description="Helical" evidence="2">
    <location>
        <begin position="666"/>
        <end position="690"/>
    </location>
</feature>
<feature type="transmembrane region" description="Helical" evidence="2">
    <location>
        <begin position="573"/>
        <end position="591"/>
    </location>
</feature>
<feature type="transmembrane region" description="Helical" evidence="2">
    <location>
        <begin position="526"/>
        <end position="542"/>
    </location>
</feature>
<organism evidence="3 4">
    <name type="scientific">Microbulbifer agarilyticus</name>
    <dbReference type="NCBI Taxonomy" id="260552"/>
    <lineage>
        <taxon>Bacteria</taxon>
        <taxon>Pseudomonadati</taxon>
        <taxon>Pseudomonadota</taxon>
        <taxon>Gammaproteobacteria</taxon>
        <taxon>Cellvibrionales</taxon>
        <taxon>Microbulbiferaceae</taxon>
        <taxon>Microbulbifer</taxon>
    </lineage>
</organism>
<dbReference type="EMBL" id="CP019650">
    <property type="protein sequence ID" value="AQQ67014.1"/>
    <property type="molecule type" value="Genomic_DNA"/>
</dbReference>
<feature type="transmembrane region" description="Helical" evidence="2">
    <location>
        <begin position="131"/>
        <end position="151"/>
    </location>
</feature>
<feature type="transmembrane region" description="Helical" evidence="2">
    <location>
        <begin position="745"/>
        <end position="764"/>
    </location>
</feature>
<dbReference type="PANTHER" id="PTHR38434:SF1">
    <property type="entry name" value="BLL2549 PROTEIN"/>
    <property type="match status" value="1"/>
</dbReference>
<feature type="transmembrane region" description="Helical" evidence="2">
    <location>
        <begin position="348"/>
        <end position="367"/>
    </location>
</feature>
<keyword evidence="4" id="KW-1185">Reference proteome</keyword>